<keyword evidence="5" id="KW-0297">G-protein coupled receptor</keyword>
<proteinExistence type="predicted"/>
<dbReference type="SUPFAM" id="SSF81321">
    <property type="entry name" value="Family A G protein-coupled receptor-like"/>
    <property type="match status" value="1"/>
</dbReference>
<dbReference type="AlphaFoldDB" id="A0A6S7HBS6"/>
<dbReference type="OrthoDB" id="5959563at2759"/>
<dbReference type="CDD" id="cd00637">
    <property type="entry name" value="7tm_classA_rhodopsin-like"/>
    <property type="match status" value="1"/>
</dbReference>
<keyword evidence="9" id="KW-0807">Transducer</keyword>
<evidence type="ECO:0000313" key="11">
    <source>
        <dbReference type="Proteomes" id="UP001152795"/>
    </source>
</evidence>
<name>A0A6S7HBS6_PARCT</name>
<reference evidence="10" key="1">
    <citation type="submission" date="2020-04" db="EMBL/GenBank/DDBJ databases">
        <authorList>
            <person name="Alioto T."/>
            <person name="Alioto T."/>
            <person name="Gomez Garrido J."/>
        </authorList>
    </citation>
    <scope>NUCLEOTIDE SEQUENCE</scope>
    <source>
        <strain evidence="10">A484AB</strain>
    </source>
</reference>
<dbReference type="InterPro" id="IPR017452">
    <property type="entry name" value="GPCR_Rhodpsn_7TM"/>
</dbReference>
<protein>
    <submittedName>
        <fullName evidence="10">Octopamine receptor 1-like</fullName>
    </submittedName>
</protein>
<dbReference type="Proteomes" id="UP001152795">
    <property type="component" value="Unassembled WGS sequence"/>
</dbReference>
<dbReference type="Gene3D" id="1.20.1070.10">
    <property type="entry name" value="Rhodopsin 7-helix transmembrane proteins"/>
    <property type="match status" value="1"/>
</dbReference>
<evidence type="ECO:0000313" key="10">
    <source>
        <dbReference type="EMBL" id="CAB4001686.1"/>
    </source>
</evidence>
<keyword evidence="7 10" id="KW-0675">Receptor</keyword>
<dbReference type="PANTHER" id="PTHR24246:SF27">
    <property type="entry name" value="ADENOSINE RECEPTOR, ISOFORM A"/>
    <property type="match status" value="1"/>
</dbReference>
<dbReference type="InterPro" id="IPR000276">
    <property type="entry name" value="GPCR_Rhodpsn"/>
</dbReference>
<accession>A0A6S7HBS6</accession>
<gene>
    <name evidence="10" type="ORF">PACLA_8A043691</name>
</gene>
<evidence type="ECO:0000256" key="3">
    <source>
        <dbReference type="ARBA" id="ARBA00022692"/>
    </source>
</evidence>
<keyword evidence="11" id="KW-1185">Reference proteome</keyword>
<organism evidence="10 11">
    <name type="scientific">Paramuricea clavata</name>
    <name type="common">Red gorgonian</name>
    <name type="synonym">Violescent sea-whip</name>
    <dbReference type="NCBI Taxonomy" id="317549"/>
    <lineage>
        <taxon>Eukaryota</taxon>
        <taxon>Metazoa</taxon>
        <taxon>Cnidaria</taxon>
        <taxon>Anthozoa</taxon>
        <taxon>Octocorallia</taxon>
        <taxon>Malacalcyonacea</taxon>
        <taxon>Plexauridae</taxon>
        <taxon>Paramuricea</taxon>
    </lineage>
</organism>
<evidence type="ECO:0000256" key="8">
    <source>
        <dbReference type="ARBA" id="ARBA00023180"/>
    </source>
</evidence>
<dbReference type="GO" id="GO:0005886">
    <property type="term" value="C:plasma membrane"/>
    <property type="evidence" value="ECO:0007669"/>
    <property type="project" value="UniProtKB-SubCell"/>
</dbReference>
<sequence length="331" mass="38217">HVLIDGNKSSEYISKFFDEIEEEIDDSPCSPAFHKWLPVMLICLMVFGILFNGFILLTFIQLPRIRSFTNYFVASLTVADILMVILNPILFLLLLYENIEYEIGDILRFHSEIFCSMASLISFACISVDRMLAIAKPLYHRTLPRSRCIKIIVLIWIFSVIATLLDYFVSENDVVDGFIVTYCNFCIAFAIPTLITIISYVIIARVVICRRRRTFPETDQSGSTRMKHTIRIAWKILLVILPGIVMWCVYWVPVFIESTDEEEDKFSISFLEIRSLLPIFAAVVNPLIFILLTPEFRKHLLKLICCRSRTDLGRMTNTIRPTQMRATTLSV</sequence>
<evidence type="ECO:0000256" key="6">
    <source>
        <dbReference type="ARBA" id="ARBA00023136"/>
    </source>
</evidence>
<feature type="non-terminal residue" evidence="10">
    <location>
        <position position="1"/>
    </location>
</feature>
<dbReference type="PRINTS" id="PR00237">
    <property type="entry name" value="GPCRRHODOPSN"/>
</dbReference>
<evidence type="ECO:0000256" key="9">
    <source>
        <dbReference type="ARBA" id="ARBA00023224"/>
    </source>
</evidence>
<keyword evidence="3" id="KW-0812">Transmembrane</keyword>
<dbReference type="Pfam" id="PF00001">
    <property type="entry name" value="7tm_1"/>
    <property type="match status" value="1"/>
</dbReference>
<dbReference type="PANTHER" id="PTHR24246">
    <property type="entry name" value="OLFACTORY RECEPTOR AND ADENOSINE RECEPTOR"/>
    <property type="match status" value="1"/>
</dbReference>
<dbReference type="PROSITE" id="PS50262">
    <property type="entry name" value="G_PROTEIN_RECEP_F1_2"/>
    <property type="match status" value="1"/>
</dbReference>
<keyword evidence="4" id="KW-1133">Transmembrane helix</keyword>
<keyword evidence="6" id="KW-0472">Membrane</keyword>
<comment type="caution">
    <text evidence="10">The sequence shown here is derived from an EMBL/GenBank/DDBJ whole genome shotgun (WGS) entry which is preliminary data.</text>
</comment>
<keyword evidence="8" id="KW-0325">Glycoprotein</keyword>
<evidence type="ECO:0000256" key="2">
    <source>
        <dbReference type="ARBA" id="ARBA00022475"/>
    </source>
</evidence>
<dbReference type="GO" id="GO:0004930">
    <property type="term" value="F:G protein-coupled receptor activity"/>
    <property type="evidence" value="ECO:0007669"/>
    <property type="project" value="UniProtKB-KW"/>
</dbReference>
<dbReference type="EMBL" id="CACRXK020004154">
    <property type="protein sequence ID" value="CAB4001686.1"/>
    <property type="molecule type" value="Genomic_DNA"/>
</dbReference>
<evidence type="ECO:0000256" key="4">
    <source>
        <dbReference type="ARBA" id="ARBA00022989"/>
    </source>
</evidence>
<evidence type="ECO:0000256" key="1">
    <source>
        <dbReference type="ARBA" id="ARBA00004651"/>
    </source>
</evidence>
<comment type="subcellular location">
    <subcellularLocation>
        <location evidence="1">Cell membrane</location>
        <topology evidence="1">Multi-pass membrane protein</topology>
    </subcellularLocation>
</comment>
<dbReference type="SMART" id="SM01381">
    <property type="entry name" value="7TM_GPCR_Srsx"/>
    <property type="match status" value="1"/>
</dbReference>
<evidence type="ECO:0000256" key="5">
    <source>
        <dbReference type="ARBA" id="ARBA00023040"/>
    </source>
</evidence>
<evidence type="ECO:0000256" key="7">
    <source>
        <dbReference type="ARBA" id="ARBA00023170"/>
    </source>
</evidence>
<keyword evidence="2" id="KW-1003">Cell membrane</keyword>